<evidence type="ECO:0008006" key="4">
    <source>
        <dbReference type="Google" id="ProtNLM"/>
    </source>
</evidence>
<dbReference type="Proteomes" id="UP000325974">
    <property type="component" value="Segment"/>
</dbReference>
<dbReference type="EMBL" id="MN284895">
    <property type="protein sequence ID" value="QFP94820.1"/>
    <property type="molecule type" value="Genomic_DNA"/>
</dbReference>
<feature type="transmembrane region" description="Helical" evidence="1">
    <location>
        <begin position="91"/>
        <end position="112"/>
    </location>
</feature>
<keyword evidence="3" id="KW-1185">Reference proteome</keyword>
<dbReference type="KEGG" id="vg:60325002"/>
<feature type="transmembrane region" description="Helical" evidence="1">
    <location>
        <begin position="118"/>
        <end position="138"/>
    </location>
</feature>
<reference evidence="2 3" key="1">
    <citation type="submission" date="2019-08" db="EMBL/GenBank/DDBJ databases">
        <authorList>
            <person name="Tisher V."/>
            <person name="Wilcox J."/>
            <person name="Boggs D."/>
            <person name="Byrne M."/>
            <person name="Copriviza J."/>
            <person name="deSilva C."/>
            <person name="Devereaux C."/>
            <person name="Hart C."/>
            <person name="Holyfield W."/>
            <person name="Sciammas C."/>
            <person name="Splaine-Duchscherer K."/>
            <person name="Bonilla C."/>
            <person name="Ettinger A.-S.H."/>
            <person name="Ettinger W.F."/>
            <person name="Haydock J."/>
            <person name="Anders K.R."/>
            <person name="Garlena R.A."/>
            <person name="Russell D.A."/>
            <person name="Pope W.H."/>
            <person name="Jacobs-Sera D."/>
            <person name="Hatfull G.F."/>
        </authorList>
    </citation>
    <scope>NUCLEOTIDE SEQUENCE [LARGE SCALE GENOMIC DNA]</scope>
</reference>
<evidence type="ECO:0000313" key="3">
    <source>
        <dbReference type="Proteomes" id="UP000325974"/>
    </source>
</evidence>
<sequence>MTYRFVRDSSLRIVQLGLLTEAVVRGFNYIRTPLAETSVVYDAAQETAPLAVWGSLFLAFGLLGLAGELWMQHRGRRGTTLEWSHLAWPSFVSHIGLMALFAAFAISAFVGVLTRSPVYGFVTPYDFVVFMLVHWAFARRRKRG</sequence>
<keyword evidence="1" id="KW-0812">Transmembrane</keyword>
<gene>
    <name evidence="2" type="primary">34</name>
    <name evidence="2" type="ORF">SEA_MARSHAWN_34</name>
</gene>
<evidence type="ECO:0000313" key="2">
    <source>
        <dbReference type="EMBL" id="QFP94820.1"/>
    </source>
</evidence>
<evidence type="ECO:0000256" key="1">
    <source>
        <dbReference type="SAM" id="Phobius"/>
    </source>
</evidence>
<dbReference type="RefSeq" id="YP_009953527.1">
    <property type="nucleotide sequence ID" value="NC_051623.1"/>
</dbReference>
<feature type="transmembrane region" description="Helical" evidence="1">
    <location>
        <begin position="50"/>
        <end position="70"/>
    </location>
</feature>
<name>A0A5P8D9Q8_9CAUD</name>
<protein>
    <recommendedName>
        <fullName evidence="4">Minor tail protein</fullName>
    </recommendedName>
</protein>
<keyword evidence="1" id="KW-0472">Membrane</keyword>
<accession>A0A5P8D9Q8</accession>
<keyword evidence="1" id="KW-1133">Transmembrane helix</keyword>
<dbReference type="GeneID" id="60325002"/>
<organism evidence="2 3">
    <name type="scientific">Mycobacterium phage Marshawn</name>
    <dbReference type="NCBI Taxonomy" id="2652423"/>
    <lineage>
        <taxon>Viruses</taxon>
        <taxon>Duplodnaviria</taxon>
        <taxon>Heunggongvirae</taxon>
        <taxon>Uroviricota</taxon>
        <taxon>Caudoviricetes</taxon>
        <taxon>Weiservirinae</taxon>
        <taxon>Anayavirus</taxon>
        <taxon>Anayavirus marshawn</taxon>
    </lineage>
</organism>
<proteinExistence type="predicted"/>